<dbReference type="STRING" id="416169.RHOFW104T7_10915"/>
<dbReference type="InterPro" id="IPR001387">
    <property type="entry name" value="Cro/C1-type_HTH"/>
</dbReference>
<dbReference type="GO" id="GO:0003677">
    <property type="term" value="F:DNA binding"/>
    <property type="evidence" value="ECO:0007669"/>
    <property type="project" value="UniProtKB-KW"/>
</dbReference>
<dbReference type="GO" id="GO:0003700">
    <property type="term" value="F:DNA-binding transcription factor activity"/>
    <property type="evidence" value="ECO:0007669"/>
    <property type="project" value="TreeGrafter"/>
</dbReference>
<name>A0A154QJJ9_9GAMM</name>
<gene>
    <name evidence="3" type="ORF">RHOFW104T7_10915</name>
</gene>
<evidence type="ECO:0000313" key="3">
    <source>
        <dbReference type="EMBL" id="KZC24015.1"/>
    </source>
</evidence>
<comment type="caution">
    <text evidence="3">The sequence shown here is derived from an EMBL/GenBank/DDBJ whole genome shotgun (WGS) entry which is preliminary data.</text>
</comment>
<evidence type="ECO:0000256" key="1">
    <source>
        <dbReference type="ARBA" id="ARBA00023125"/>
    </source>
</evidence>
<sequence>MPPSRLGQKIRTRRKHPDLDLTLDELAKAAGMSKSYLWELENRDTVRPSAEKLLTLASALGVTVEYLLEEEATQAEHVDKGFFRDYLQLEAADKEQLRRILRTFKKPG</sequence>
<dbReference type="AlphaFoldDB" id="A0A154QJJ9"/>
<dbReference type="Gene3D" id="1.10.260.40">
    <property type="entry name" value="lambda repressor-like DNA-binding domains"/>
    <property type="match status" value="1"/>
</dbReference>
<dbReference type="InterPro" id="IPR010982">
    <property type="entry name" value="Lambda_DNA-bd_dom_sf"/>
</dbReference>
<dbReference type="Proteomes" id="UP000076131">
    <property type="component" value="Unassembled WGS sequence"/>
</dbReference>
<dbReference type="CDD" id="cd00093">
    <property type="entry name" value="HTH_XRE"/>
    <property type="match status" value="1"/>
</dbReference>
<dbReference type="EMBL" id="LVJS01000036">
    <property type="protein sequence ID" value="KZC24015.1"/>
    <property type="molecule type" value="Genomic_DNA"/>
</dbReference>
<feature type="domain" description="HTH cro/C1-type" evidence="2">
    <location>
        <begin position="10"/>
        <end position="67"/>
    </location>
</feature>
<proteinExistence type="predicted"/>
<dbReference type="PANTHER" id="PTHR46797:SF1">
    <property type="entry name" value="METHYLPHOSPHONATE SYNTHASE"/>
    <property type="match status" value="1"/>
</dbReference>
<organism evidence="3 4">
    <name type="scientific">Rhodanobacter thiooxydans</name>
    <dbReference type="NCBI Taxonomy" id="416169"/>
    <lineage>
        <taxon>Bacteria</taxon>
        <taxon>Pseudomonadati</taxon>
        <taxon>Pseudomonadota</taxon>
        <taxon>Gammaproteobacteria</taxon>
        <taxon>Lysobacterales</taxon>
        <taxon>Rhodanobacteraceae</taxon>
        <taxon>Rhodanobacter</taxon>
    </lineage>
</organism>
<dbReference type="PROSITE" id="PS50943">
    <property type="entry name" value="HTH_CROC1"/>
    <property type="match status" value="1"/>
</dbReference>
<evidence type="ECO:0000313" key="4">
    <source>
        <dbReference type="Proteomes" id="UP000076131"/>
    </source>
</evidence>
<accession>A0A154QJJ9</accession>
<dbReference type="InterPro" id="IPR050807">
    <property type="entry name" value="TransReg_Diox_bact_type"/>
</dbReference>
<reference evidence="3 4" key="1">
    <citation type="journal article" date="2016" name="MBio">
        <title>Lateral Gene Transfer in a Heavy Metal-Contaminated-Groundwater Microbial Community.</title>
        <authorList>
            <person name="Hemme C.L."/>
            <person name="Green S.J."/>
            <person name="Rishishwar L."/>
            <person name="Prakash O."/>
            <person name="Pettenato A."/>
            <person name="Chakraborty R."/>
            <person name="Deutschbauer A.M."/>
            <person name="Van Nostrand J.D."/>
            <person name="Wu L."/>
            <person name="He Z."/>
            <person name="Jordan I.K."/>
            <person name="Hazen T.C."/>
            <person name="Arkin A.P."/>
            <person name="Kostka J.E."/>
            <person name="Zhou J."/>
        </authorList>
    </citation>
    <scope>NUCLEOTIDE SEQUENCE [LARGE SCALE GENOMIC DNA]</scope>
    <source>
        <strain evidence="3 4">FW104-T7</strain>
    </source>
</reference>
<protein>
    <submittedName>
        <fullName evidence="3">Transcriptional regulator</fullName>
    </submittedName>
</protein>
<dbReference type="SMART" id="SM00530">
    <property type="entry name" value="HTH_XRE"/>
    <property type="match status" value="1"/>
</dbReference>
<dbReference type="Pfam" id="PF01381">
    <property type="entry name" value="HTH_3"/>
    <property type="match status" value="1"/>
</dbReference>
<evidence type="ECO:0000259" key="2">
    <source>
        <dbReference type="PROSITE" id="PS50943"/>
    </source>
</evidence>
<dbReference type="SUPFAM" id="SSF47413">
    <property type="entry name" value="lambda repressor-like DNA-binding domains"/>
    <property type="match status" value="1"/>
</dbReference>
<keyword evidence="4" id="KW-1185">Reference proteome</keyword>
<dbReference type="GO" id="GO:0005829">
    <property type="term" value="C:cytosol"/>
    <property type="evidence" value="ECO:0007669"/>
    <property type="project" value="TreeGrafter"/>
</dbReference>
<dbReference type="RefSeq" id="WP_063107716.1">
    <property type="nucleotide sequence ID" value="NZ_LVJS01000036.1"/>
</dbReference>
<dbReference type="PANTHER" id="PTHR46797">
    <property type="entry name" value="HTH-TYPE TRANSCRIPTIONAL REGULATOR"/>
    <property type="match status" value="1"/>
</dbReference>
<keyword evidence="1" id="KW-0238">DNA-binding</keyword>